<comment type="caution">
    <text evidence="1">The sequence shown here is derived from an EMBL/GenBank/DDBJ whole genome shotgun (WGS) entry which is preliminary data.</text>
</comment>
<protein>
    <recommendedName>
        <fullName evidence="3">MazG-like protein</fullName>
    </recommendedName>
</protein>
<dbReference type="RefSeq" id="WP_056958741.1">
    <property type="nucleotide sequence ID" value="NZ_AYYN01000047.1"/>
</dbReference>
<reference evidence="1 2" key="1">
    <citation type="journal article" date="2015" name="Genome Announc.">
        <title>Expanding the biotechnology potential of lactobacilli through comparative genomics of 213 strains and associated genera.</title>
        <authorList>
            <person name="Sun Z."/>
            <person name="Harris H.M."/>
            <person name="McCann A."/>
            <person name="Guo C."/>
            <person name="Argimon S."/>
            <person name="Zhang W."/>
            <person name="Yang X."/>
            <person name="Jeffery I.B."/>
            <person name="Cooney J.C."/>
            <person name="Kagawa T.F."/>
            <person name="Liu W."/>
            <person name="Song Y."/>
            <person name="Salvetti E."/>
            <person name="Wrobel A."/>
            <person name="Rasinkangas P."/>
            <person name="Parkhill J."/>
            <person name="Rea M.C."/>
            <person name="O'Sullivan O."/>
            <person name="Ritari J."/>
            <person name="Douillard F.P."/>
            <person name="Paul Ross R."/>
            <person name="Yang R."/>
            <person name="Briner A.E."/>
            <person name="Felis G.E."/>
            <person name="de Vos W.M."/>
            <person name="Barrangou R."/>
            <person name="Klaenhammer T.R."/>
            <person name="Caufield P.W."/>
            <person name="Cui Y."/>
            <person name="Zhang H."/>
            <person name="O'Toole P.W."/>
        </authorList>
    </citation>
    <scope>NUCLEOTIDE SEQUENCE [LARGE SCALE GENOMIC DNA]</scope>
    <source>
        <strain evidence="1 2">DSM 20452</strain>
    </source>
</reference>
<evidence type="ECO:0000313" key="2">
    <source>
        <dbReference type="Proteomes" id="UP000051612"/>
    </source>
</evidence>
<evidence type="ECO:0008006" key="3">
    <source>
        <dbReference type="Google" id="ProtNLM"/>
    </source>
</evidence>
<dbReference type="EMBL" id="AYYN01000047">
    <property type="protein sequence ID" value="KRM76129.1"/>
    <property type="molecule type" value="Genomic_DNA"/>
</dbReference>
<name>A0A0R2BAA8_9LACO</name>
<organism evidence="1 2">
    <name type="scientific">Ligilactobacillus murinus DSM 20452 = NBRC 14221</name>
    <dbReference type="NCBI Taxonomy" id="1423772"/>
    <lineage>
        <taxon>Bacteria</taxon>
        <taxon>Bacillati</taxon>
        <taxon>Bacillota</taxon>
        <taxon>Bacilli</taxon>
        <taxon>Lactobacillales</taxon>
        <taxon>Lactobacillaceae</taxon>
        <taxon>Ligilactobacillus</taxon>
    </lineage>
</organism>
<dbReference type="AlphaFoldDB" id="A0A0R2BAA8"/>
<evidence type="ECO:0000313" key="1">
    <source>
        <dbReference type="EMBL" id="KRM76129.1"/>
    </source>
</evidence>
<accession>A0A0R2BAA8</accession>
<gene>
    <name evidence="1" type="ORF">FC48_GL001942</name>
</gene>
<dbReference type="Proteomes" id="UP000051612">
    <property type="component" value="Unassembled WGS sequence"/>
</dbReference>
<proteinExistence type="predicted"/>
<sequence>MDLNEVSARSHAIRQKYHALEEKHHGSRWSIEEDALAFLTDAALVGRLTMDQQGRWPKTSNDELDQKIGESVWWLAVLAERTGLSLEECVEKFLDEKEAWLNK</sequence>
<dbReference type="PATRIC" id="fig|1423772.3.peg.2077"/>